<protein>
    <submittedName>
        <fullName evidence="3">Protein SIEVE ELEMENT OCCLUSION B</fullName>
    </submittedName>
</protein>
<dbReference type="EMBL" id="SDMP01000019">
    <property type="protein sequence ID" value="RYQ91761.1"/>
    <property type="molecule type" value="Genomic_DNA"/>
</dbReference>
<evidence type="ECO:0000259" key="2">
    <source>
        <dbReference type="Pfam" id="PF14576"/>
    </source>
</evidence>
<gene>
    <name evidence="4" type="ORF">Ahy_B09g097783</name>
    <name evidence="3" type="ORF">DS421_19g659040</name>
</gene>
<dbReference type="STRING" id="3818.A0A444XPY8"/>
<dbReference type="GO" id="GO:0010088">
    <property type="term" value="P:phloem development"/>
    <property type="evidence" value="ECO:0007669"/>
    <property type="project" value="InterPro"/>
</dbReference>
<dbReference type="InterPro" id="IPR027942">
    <property type="entry name" value="SEO_N"/>
</dbReference>
<dbReference type="Proteomes" id="UP000289738">
    <property type="component" value="Chromosome B09"/>
</dbReference>
<organism evidence="4 5">
    <name type="scientific">Arachis hypogaea</name>
    <name type="common">Peanut</name>
    <dbReference type="NCBI Taxonomy" id="3818"/>
    <lineage>
        <taxon>Eukaryota</taxon>
        <taxon>Viridiplantae</taxon>
        <taxon>Streptophyta</taxon>
        <taxon>Embryophyta</taxon>
        <taxon>Tracheophyta</taxon>
        <taxon>Spermatophyta</taxon>
        <taxon>Magnoliopsida</taxon>
        <taxon>eudicotyledons</taxon>
        <taxon>Gunneridae</taxon>
        <taxon>Pentapetalae</taxon>
        <taxon>rosids</taxon>
        <taxon>fabids</taxon>
        <taxon>Fabales</taxon>
        <taxon>Fabaceae</taxon>
        <taxon>Papilionoideae</taxon>
        <taxon>50 kb inversion clade</taxon>
        <taxon>dalbergioids sensu lato</taxon>
        <taxon>Dalbergieae</taxon>
        <taxon>Pterocarpus clade</taxon>
        <taxon>Arachis</taxon>
    </lineage>
</organism>
<dbReference type="Pfam" id="PF14576">
    <property type="entry name" value="SEO_N"/>
    <property type="match status" value="1"/>
</dbReference>
<dbReference type="InterPro" id="IPR039299">
    <property type="entry name" value="SEOA"/>
</dbReference>
<sequence length="511" mass="58030">MSNTIGSPQFPGIKEKPGESHAGVPLVSTSTPHPAIPLLPANCAPPIMPLNPFNVPNDDFISCNISPFHDVQAIRHDVDSLFNVLSDIVISTSTDSLDFQQVTIDLGQHKVPQVALQPAYSLLNEIACQMTCHSFNTSNVHESVVGILQKLRSYAWDAKTVIALSAFALNYGKPLRLTVAEEASQKENALELHVLTLAKEENKPAQSGSNLTSNLVKITLELIKKIITLEKLFANKSYTIKHFPTLCKDHRAVYAYWAIFSLFACANQTKREEIQYLVLLEKLNVILEEIRIQQGALEDLIWRLEAFQNPSPGIWQLLKALIYPNNVDKPDNIIANNATKELLNLDELITTEKLFLFISGLDIDLEIITSLTWIHDYKIGKIVWVPVVEDWTLEINKERFQYLKSRMPSWYVVEYLSLIEGYEPLQQVWNYRGKPIVVVADAYGNVLNQNALRPIILWGIEVFPFDYATISYFVSQQWKWFWPAAFKIHPPIQTWVTVRTTTFQSLLLLFA</sequence>
<proteinExistence type="predicted"/>
<feature type="domain" description="Sieve element occlusion N-terminal" evidence="2">
    <location>
        <begin position="58"/>
        <end position="270"/>
    </location>
</feature>
<evidence type="ECO:0000313" key="4">
    <source>
        <dbReference type="EMBL" id="RYQ91761.1"/>
    </source>
</evidence>
<dbReference type="PANTHER" id="PTHR33232:SF18">
    <property type="entry name" value="PROTEIN SIEVE ELEMENT OCCLUSION B-LIKE"/>
    <property type="match status" value="1"/>
</dbReference>
<evidence type="ECO:0000313" key="3">
    <source>
        <dbReference type="EMBL" id="QHN78165.1"/>
    </source>
</evidence>
<reference evidence="3 6" key="2">
    <citation type="submission" date="2020-01" db="EMBL/GenBank/DDBJ databases">
        <title>Genome sequence of Arachis hypogaea, cultivar Shitouqi.</title>
        <authorList>
            <person name="Zhuang W."/>
            <person name="Chen H."/>
            <person name="Varshney R."/>
            <person name="Wang D."/>
            <person name="Ming R."/>
        </authorList>
    </citation>
    <scope>NUCLEOTIDE SEQUENCE [LARGE SCALE GENOMIC DNA]</scope>
    <source>
        <tissue evidence="3">Young leaf</tissue>
    </source>
</reference>
<dbReference type="Proteomes" id="UP000464620">
    <property type="component" value="Chromosome B09"/>
</dbReference>
<dbReference type="AlphaFoldDB" id="A0A444XPY8"/>
<reference evidence="4 5" key="1">
    <citation type="submission" date="2019-01" db="EMBL/GenBank/DDBJ databases">
        <title>Sequencing of cultivated peanut Arachis hypogaea provides insights into genome evolution and oil improvement.</title>
        <authorList>
            <person name="Chen X."/>
        </authorList>
    </citation>
    <scope>NUCLEOTIDE SEQUENCE [LARGE SCALE GENOMIC DNA]</scope>
    <source>
        <strain evidence="5">cv. Fuhuasheng</strain>
        <strain evidence="4">GDAAS-fuhuasheng2018</strain>
        <tissue evidence="4">Leaves</tissue>
    </source>
</reference>
<evidence type="ECO:0000313" key="6">
    <source>
        <dbReference type="Proteomes" id="UP000464620"/>
    </source>
</evidence>
<keyword evidence="5" id="KW-1185">Reference proteome</keyword>
<evidence type="ECO:0000256" key="1">
    <source>
        <dbReference type="SAM" id="MobiDB-lite"/>
    </source>
</evidence>
<dbReference type="PANTHER" id="PTHR33232">
    <property type="entry name" value="PROTEIN SIEVE ELEMENT OCCLUSION B-LIKE"/>
    <property type="match status" value="1"/>
</dbReference>
<accession>A0A444XPY8</accession>
<feature type="region of interest" description="Disordered" evidence="1">
    <location>
        <begin position="1"/>
        <end position="27"/>
    </location>
</feature>
<name>A0A444XPY8_ARAHY</name>
<dbReference type="EMBL" id="CP031001">
    <property type="protein sequence ID" value="QHN78165.1"/>
    <property type="molecule type" value="Genomic_DNA"/>
</dbReference>
<evidence type="ECO:0000313" key="5">
    <source>
        <dbReference type="Proteomes" id="UP000289738"/>
    </source>
</evidence>